<dbReference type="InterPro" id="IPR007627">
    <property type="entry name" value="RNA_pol_sigma70_r2"/>
</dbReference>
<keyword evidence="4" id="KW-0804">Transcription</keyword>
<feature type="domain" description="RNA polymerase sigma factor 70 region 4 type 2" evidence="7">
    <location>
        <begin position="148"/>
        <end position="200"/>
    </location>
</feature>
<dbReference type="Proteomes" id="UP000644507">
    <property type="component" value="Unassembled WGS sequence"/>
</dbReference>
<dbReference type="SUPFAM" id="SSF88946">
    <property type="entry name" value="Sigma2 domain of RNA polymerase sigma factors"/>
    <property type="match status" value="1"/>
</dbReference>
<dbReference type="GO" id="GO:0006352">
    <property type="term" value="P:DNA-templated transcription initiation"/>
    <property type="evidence" value="ECO:0007669"/>
    <property type="project" value="InterPro"/>
</dbReference>
<dbReference type="AlphaFoldDB" id="A0A918TTG4"/>
<reference evidence="8" key="1">
    <citation type="journal article" date="2014" name="Int. J. Syst. Evol. Microbiol.">
        <title>Complete genome sequence of Corynebacterium casei LMG S-19264T (=DSM 44701T), isolated from a smear-ripened cheese.</title>
        <authorList>
            <consortium name="US DOE Joint Genome Institute (JGI-PGF)"/>
            <person name="Walter F."/>
            <person name="Albersmeier A."/>
            <person name="Kalinowski J."/>
            <person name="Ruckert C."/>
        </authorList>
    </citation>
    <scope>NUCLEOTIDE SEQUENCE</scope>
    <source>
        <strain evidence="8">KCTC 12988</strain>
    </source>
</reference>
<dbReference type="Pfam" id="PF08281">
    <property type="entry name" value="Sigma70_r4_2"/>
    <property type="match status" value="1"/>
</dbReference>
<evidence type="ECO:0000256" key="5">
    <source>
        <dbReference type="SAM" id="MobiDB-lite"/>
    </source>
</evidence>
<dbReference type="EMBL" id="BMXI01000012">
    <property type="protein sequence ID" value="GHC59315.1"/>
    <property type="molecule type" value="Genomic_DNA"/>
</dbReference>
<evidence type="ECO:0000256" key="2">
    <source>
        <dbReference type="ARBA" id="ARBA00023015"/>
    </source>
</evidence>
<accession>A0A918TTG4</accession>
<organism evidence="8 9">
    <name type="scientific">Roseibacillus persicicus</name>
    <dbReference type="NCBI Taxonomy" id="454148"/>
    <lineage>
        <taxon>Bacteria</taxon>
        <taxon>Pseudomonadati</taxon>
        <taxon>Verrucomicrobiota</taxon>
        <taxon>Verrucomicrobiia</taxon>
        <taxon>Verrucomicrobiales</taxon>
        <taxon>Verrucomicrobiaceae</taxon>
        <taxon>Roseibacillus</taxon>
    </lineage>
</organism>
<feature type="region of interest" description="Disordered" evidence="5">
    <location>
        <begin position="1"/>
        <end position="22"/>
    </location>
</feature>
<evidence type="ECO:0000256" key="1">
    <source>
        <dbReference type="ARBA" id="ARBA00010641"/>
    </source>
</evidence>
<protein>
    <submittedName>
        <fullName evidence="8">RNA polymerase sigma factor</fullName>
    </submittedName>
</protein>
<keyword evidence="9" id="KW-1185">Reference proteome</keyword>
<dbReference type="InterPro" id="IPR036388">
    <property type="entry name" value="WH-like_DNA-bd_sf"/>
</dbReference>
<dbReference type="Gene3D" id="1.10.10.10">
    <property type="entry name" value="Winged helix-like DNA-binding domain superfamily/Winged helix DNA-binding domain"/>
    <property type="match status" value="1"/>
</dbReference>
<dbReference type="SUPFAM" id="SSF88659">
    <property type="entry name" value="Sigma3 and sigma4 domains of RNA polymerase sigma factors"/>
    <property type="match status" value="1"/>
</dbReference>
<evidence type="ECO:0000256" key="4">
    <source>
        <dbReference type="ARBA" id="ARBA00023163"/>
    </source>
</evidence>
<evidence type="ECO:0000313" key="8">
    <source>
        <dbReference type="EMBL" id="GHC59315.1"/>
    </source>
</evidence>
<dbReference type="Gene3D" id="1.10.1740.10">
    <property type="match status" value="1"/>
</dbReference>
<dbReference type="PANTHER" id="PTHR43133:SF51">
    <property type="entry name" value="RNA POLYMERASE SIGMA FACTOR"/>
    <property type="match status" value="1"/>
</dbReference>
<name>A0A918TTG4_9BACT</name>
<feature type="compositionally biased region" description="Acidic residues" evidence="5">
    <location>
        <begin position="13"/>
        <end position="22"/>
    </location>
</feature>
<comment type="similarity">
    <text evidence="1">Belongs to the sigma-70 factor family. ECF subfamily.</text>
</comment>
<reference evidence="8" key="2">
    <citation type="submission" date="2020-09" db="EMBL/GenBank/DDBJ databases">
        <authorList>
            <person name="Sun Q."/>
            <person name="Kim S."/>
        </authorList>
    </citation>
    <scope>NUCLEOTIDE SEQUENCE</scope>
    <source>
        <strain evidence="8">KCTC 12988</strain>
    </source>
</reference>
<gene>
    <name evidence="8" type="ORF">GCM10007100_28060</name>
</gene>
<dbReference type="InterPro" id="IPR013324">
    <property type="entry name" value="RNA_pol_sigma_r3/r4-like"/>
</dbReference>
<evidence type="ECO:0000313" key="9">
    <source>
        <dbReference type="Proteomes" id="UP000644507"/>
    </source>
</evidence>
<dbReference type="CDD" id="cd06171">
    <property type="entry name" value="Sigma70_r4"/>
    <property type="match status" value="1"/>
</dbReference>
<keyword evidence="3" id="KW-0731">Sigma factor</keyword>
<dbReference type="GO" id="GO:0016987">
    <property type="term" value="F:sigma factor activity"/>
    <property type="evidence" value="ECO:0007669"/>
    <property type="project" value="UniProtKB-KW"/>
</dbReference>
<sequence>MAEDSGATAGGGGEEEQDAESDLELVARSQGGDSRAFEDLVVRHRGRVYAMIQNMVKNEADAWDLSQVVFVKVWKALPKFEARAKFSTWLYRIVHNVVYDWMRKRKLESAGEFDDQLMKESQIAAGARTMPSQDSRPDEALRNDELRVRIEDAMAKLSPEHQEIVLLREVQGMDYKEIADVMEISMGTVMSRLFYARKKLQGLLSDEAGA</sequence>
<dbReference type="GO" id="GO:0003677">
    <property type="term" value="F:DNA binding"/>
    <property type="evidence" value="ECO:0007669"/>
    <property type="project" value="InterPro"/>
</dbReference>
<dbReference type="InterPro" id="IPR014284">
    <property type="entry name" value="RNA_pol_sigma-70_dom"/>
</dbReference>
<dbReference type="NCBIfam" id="TIGR02937">
    <property type="entry name" value="sigma70-ECF"/>
    <property type="match status" value="1"/>
</dbReference>
<dbReference type="Pfam" id="PF04542">
    <property type="entry name" value="Sigma70_r2"/>
    <property type="match status" value="1"/>
</dbReference>
<evidence type="ECO:0000259" key="6">
    <source>
        <dbReference type="Pfam" id="PF04542"/>
    </source>
</evidence>
<keyword evidence="2" id="KW-0805">Transcription regulation</keyword>
<proteinExistence type="inferred from homology"/>
<comment type="caution">
    <text evidence="8">The sequence shown here is derived from an EMBL/GenBank/DDBJ whole genome shotgun (WGS) entry which is preliminary data.</text>
</comment>
<evidence type="ECO:0000256" key="3">
    <source>
        <dbReference type="ARBA" id="ARBA00023082"/>
    </source>
</evidence>
<dbReference type="InterPro" id="IPR013325">
    <property type="entry name" value="RNA_pol_sigma_r2"/>
</dbReference>
<dbReference type="InterPro" id="IPR039425">
    <property type="entry name" value="RNA_pol_sigma-70-like"/>
</dbReference>
<dbReference type="InterPro" id="IPR013249">
    <property type="entry name" value="RNA_pol_sigma70_r4_t2"/>
</dbReference>
<evidence type="ECO:0000259" key="7">
    <source>
        <dbReference type="Pfam" id="PF08281"/>
    </source>
</evidence>
<dbReference type="PANTHER" id="PTHR43133">
    <property type="entry name" value="RNA POLYMERASE ECF-TYPE SIGMA FACTO"/>
    <property type="match status" value="1"/>
</dbReference>
<feature type="domain" description="RNA polymerase sigma-70 region 2" evidence="6">
    <location>
        <begin position="40"/>
        <end position="106"/>
    </location>
</feature>